<reference evidence="1 2" key="1">
    <citation type="submission" date="2013-12" db="EMBL/GenBank/DDBJ databases">
        <title>Genome and proteome characterization of Caldibacillus debilis GB1 derived from a cellulolytic aero-tolerant co-culture.</title>
        <authorList>
            <person name="Wushke S.T."/>
            <person name="Zhang X."/>
            <person name="Fristensky B."/>
            <person name="Wilkins J.A."/>
            <person name="Levin D.B."/>
            <person name="Sparling R."/>
        </authorList>
    </citation>
    <scope>NUCLEOTIDE SEQUENCE [LARGE SCALE GENOMIC DNA]</scope>
    <source>
        <strain evidence="1 2">GB1</strain>
    </source>
</reference>
<sequence length="124" mass="14570">MTKLEKIDQLNIKKTKELVERELAGLSLDLSRFPAERKGWERLKNKLDREALTLLYEVSRARKNYHRLTLADVASSSSEDDEYFYCDYSGPNGVVRFTFKKTLGRTIQFDHVKMEIFEEVLSLF</sequence>
<name>A0A420VDM2_9BACI</name>
<protein>
    <submittedName>
        <fullName evidence="1">Uncharacterized protein</fullName>
    </submittedName>
</protein>
<dbReference type="Proteomes" id="UP000286235">
    <property type="component" value="Unassembled WGS sequence"/>
</dbReference>
<evidence type="ECO:0000313" key="2">
    <source>
        <dbReference type="Proteomes" id="UP000286235"/>
    </source>
</evidence>
<dbReference type="AlphaFoldDB" id="A0A420VDM2"/>
<keyword evidence="2" id="KW-1185">Reference proteome</keyword>
<organism evidence="1 2">
    <name type="scientific">Caldibacillus debilis GB1</name>
    <dbReference type="NCBI Taxonomy" id="1339248"/>
    <lineage>
        <taxon>Bacteria</taxon>
        <taxon>Bacillati</taxon>
        <taxon>Bacillota</taxon>
        <taxon>Bacilli</taxon>
        <taxon>Bacillales</taxon>
        <taxon>Bacillaceae</taxon>
        <taxon>Caldibacillus</taxon>
    </lineage>
</organism>
<dbReference type="RefSeq" id="WP_147402785.1">
    <property type="nucleotide sequence ID" value="NZ_AZRV01000035.1"/>
</dbReference>
<gene>
    <name evidence="1" type="ORF">Cdeb_01117</name>
</gene>
<comment type="caution">
    <text evidence="1">The sequence shown here is derived from an EMBL/GenBank/DDBJ whole genome shotgun (WGS) entry which is preliminary data.</text>
</comment>
<evidence type="ECO:0000313" key="1">
    <source>
        <dbReference type="EMBL" id="RKO61646.1"/>
    </source>
</evidence>
<accession>A0A420VDM2</accession>
<dbReference type="EMBL" id="AZRV01000035">
    <property type="protein sequence ID" value="RKO61646.1"/>
    <property type="molecule type" value="Genomic_DNA"/>
</dbReference>
<proteinExistence type="predicted"/>